<dbReference type="GO" id="GO:0005737">
    <property type="term" value="C:cytoplasm"/>
    <property type="evidence" value="ECO:0007669"/>
    <property type="project" value="TreeGrafter"/>
</dbReference>
<proteinExistence type="predicted"/>
<gene>
    <name evidence="2" type="ORF">K444DRAFT_582566</name>
</gene>
<dbReference type="OrthoDB" id="429143at2759"/>
<dbReference type="InParanoid" id="A0A2J6TPN2"/>
<dbReference type="AlphaFoldDB" id="A0A2J6TPN2"/>
<dbReference type="PANTHER" id="PTHR13847:SF279">
    <property type="entry name" value="FAD DEPENDENT OXIDOREDUCTASE DOMAIN-CONTAINING PROTEIN-RELATED"/>
    <property type="match status" value="1"/>
</dbReference>
<dbReference type="RefSeq" id="XP_024741881.1">
    <property type="nucleotide sequence ID" value="XM_024877802.1"/>
</dbReference>
<dbReference type="GeneID" id="36585879"/>
<organism evidence="2 3">
    <name type="scientific">Hyaloscypha bicolor E</name>
    <dbReference type="NCBI Taxonomy" id="1095630"/>
    <lineage>
        <taxon>Eukaryota</taxon>
        <taxon>Fungi</taxon>
        <taxon>Dikarya</taxon>
        <taxon>Ascomycota</taxon>
        <taxon>Pezizomycotina</taxon>
        <taxon>Leotiomycetes</taxon>
        <taxon>Helotiales</taxon>
        <taxon>Hyaloscyphaceae</taxon>
        <taxon>Hyaloscypha</taxon>
        <taxon>Hyaloscypha bicolor</taxon>
    </lineage>
</organism>
<dbReference type="Gene3D" id="3.50.50.60">
    <property type="entry name" value="FAD/NAD(P)-binding domain"/>
    <property type="match status" value="1"/>
</dbReference>
<reference evidence="2 3" key="1">
    <citation type="submission" date="2016-04" db="EMBL/GenBank/DDBJ databases">
        <title>A degradative enzymes factory behind the ericoid mycorrhizal symbiosis.</title>
        <authorList>
            <consortium name="DOE Joint Genome Institute"/>
            <person name="Martino E."/>
            <person name="Morin E."/>
            <person name="Grelet G."/>
            <person name="Kuo A."/>
            <person name="Kohler A."/>
            <person name="Daghino S."/>
            <person name="Barry K."/>
            <person name="Choi C."/>
            <person name="Cichocki N."/>
            <person name="Clum A."/>
            <person name="Copeland A."/>
            <person name="Hainaut M."/>
            <person name="Haridas S."/>
            <person name="Labutti K."/>
            <person name="Lindquist E."/>
            <person name="Lipzen A."/>
            <person name="Khouja H.-R."/>
            <person name="Murat C."/>
            <person name="Ohm R."/>
            <person name="Olson A."/>
            <person name="Spatafora J."/>
            <person name="Veneault-Fourrey C."/>
            <person name="Henrissat B."/>
            <person name="Grigoriev I."/>
            <person name="Martin F."/>
            <person name="Perotto S."/>
        </authorList>
    </citation>
    <scope>NUCLEOTIDE SEQUENCE [LARGE SCALE GENOMIC DNA]</scope>
    <source>
        <strain evidence="2 3">E</strain>
    </source>
</reference>
<name>A0A2J6TPN2_9HELO</name>
<evidence type="ECO:0000313" key="3">
    <source>
        <dbReference type="Proteomes" id="UP000235371"/>
    </source>
</evidence>
<dbReference type="Gene3D" id="3.30.9.10">
    <property type="entry name" value="D-Amino Acid Oxidase, subunit A, domain 2"/>
    <property type="match status" value="1"/>
</dbReference>
<dbReference type="EMBL" id="KZ613747">
    <property type="protein sequence ID" value="PMD64977.1"/>
    <property type="molecule type" value="Genomic_DNA"/>
</dbReference>
<keyword evidence="3" id="KW-1185">Reference proteome</keyword>
<feature type="domain" description="FAD dependent oxidoreductase" evidence="1">
    <location>
        <begin position="45"/>
        <end position="420"/>
    </location>
</feature>
<protein>
    <submittedName>
        <fullName evidence="2">FAD dependent oxidoreductase</fullName>
    </submittedName>
</protein>
<dbReference type="InterPro" id="IPR036188">
    <property type="entry name" value="FAD/NAD-bd_sf"/>
</dbReference>
<evidence type="ECO:0000313" key="2">
    <source>
        <dbReference type="EMBL" id="PMD64977.1"/>
    </source>
</evidence>
<dbReference type="STRING" id="1095630.A0A2J6TPN2"/>
<dbReference type="InterPro" id="IPR006076">
    <property type="entry name" value="FAD-dep_OxRdtase"/>
</dbReference>
<accession>A0A2J6TPN2</accession>
<dbReference type="Pfam" id="PF01266">
    <property type="entry name" value="DAO"/>
    <property type="match status" value="1"/>
</dbReference>
<sequence>MDNLDPFFFASRTFPCQGSTLPFWRTELHELDSHHSTEQLPESCDVLIIGGSHAGIAAAYHLLCGDESSTSPKPSIVLAEARQACSGHLRPSVYSRIPKYTKQFGLEAAVEVADFEFDHVAAIATLVEKGKIDCDFTLTRSFDVYTDKGEAETAKRHCDEFKEAGIAKNTMNDLVWTEAEHAEEVSGVKNCIGCFSFTAAHLWPYKLMMHLLASAVSSGLNLQTHTLILSISPSTSLPGKWTATTPRGSITASKVIFATNAYTAGLLPEYARKIVPSKGICCRIITPPSSTHPELKNTYGLRLGNGSLDYLIPRNDGSIILGGARSAFFSDHKNWYNNIDDSTLIKPAEKYFDDYMQTNFLGWEESGARVDCIWTGIMGYNSDTLPSVGEVPGREGCFIAAGFEGHGMPVIWLVMKGIAEMVGRGKAFEEVGIPRVYRTTRERLESGVDVLGPKKG</sequence>
<dbReference type="PANTHER" id="PTHR13847">
    <property type="entry name" value="SARCOSINE DEHYDROGENASE-RELATED"/>
    <property type="match status" value="1"/>
</dbReference>
<dbReference type="SUPFAM" id="SSF51905">
    <property type="entry name" value="FAD/NAD(P)-binding domain"/>
    <property type="match status" value="1"/>
</dbReference>
<evidence type="ECO:0000259" key="1">
    <source>
        <dbReference type="Pfam" id="PF01266"/>
    </source>
</evidence>
<dbReference type="Proteomes" id="UP000235371">
    <property type="component" value="Unassembled WGS sequence"/>
</dbReference>